<sequence precursor="true">MPEKKLLLLSFLGPFGGAFGMKIFRHKTMKLKFKLVYVFLVLHVVVICGLVMMITRMI</sequence>
<keyword evidence="1" id="KW-0472">Membrane</keyword>
<evidence type="ECO:0000313" key="2">
    <source>
        <dbReference type="EMBL" id="ADN36294.1"/>
    </source>
</evidence>
<dbReference type="eggNOG" id="arCOG04983">
    <property type="taxonomic scope" value="Archaea"/>
</dbReference>
<name>E1RG59_METP4</name>
<dbReference type="Pfam" id="PF06961">
    <property type="entry name" value="DUF1294"/>
    <property type="match status" value="1"/>
</dbReference>
<gene>
    <name evidence="2" type="ordered locus">Mpet_1537</name>
</gene>
<organism evidence="2 3">
    <name type="scientific">Methanolacinia petrolearia (strain DSM 11571 / OCM 486 / SEBR 4847)</name>
    <name type="common">Methanoplanus petrolearius</name>
    <dbReference type="NCBI Taxonomy" id="679926"/>
    <lineage>
        <taxon>Archaea</taxon>
        <taxon>Methanobacteriati</taxon>
        <taxon>Methanobacteriota</taxon>
        <taxon>Stenosarchaea group</taxon>
        <taxon>Methanomicrobia</taxon>
        <taxon>Methanomicrobiales</taxon>
        <taxon>Methanomicrobiaceae</taxon>
        <taxon>Methanolacinia</taxon>
    </lineage>
</organism>
<dbReference type="Proteomes" id="UP000006565">
    <property type="component" value="Chromosome"/>
</dbReference>
<reference evidence="2 3" key="1">
    <citation type="journal article" date="2010" name="Stand. Genomic Sci.">
        <title>Complete genome sequence of Methanoplanus petrolearius type strain (SEBR 4847).</title>
        <authorList>
            <person name="Brambilla E."/>
            <person name="Djao O.D."/>
            <person name="Daligault H."/>
            <person name="Lapidus A."/>
            <person name="Lucas S."/>
            <person name="Hammon N."/>
            <person name="Nolan M."/>
            <person name="Tice H."/>
            <person name="Cheng J.F."/>
            <person name="Han C."/>
            <person name="Tapia R."/>
            <person name="Goodwin L."/>
            <person name="Pitluck S."/>
            <person name="Liolios K."/>
            <person name="Ivanova N."/>
            <person name="Mavromatis K."/>
            <person name="Mikhailova N."/>
            <person name="Pati A."/>
            <person name="Chen A."/>
            <person name="Palaniappan K."/>
            <person name="Land M."/>
            <person name="Hauser L."/>
            <person name="Chang Y.J."/>
            <person name="Jeffries C.D."/>
            <person name="Rohde M."/>
            <person name="Spring S."/>
            <person name="Sikorski J."/>
            <person name="Goker M."/>
            <person name="Woyke T."/>
            <person name="Bristow J."/>
            <person name="Eisen J.A."/>
            <person name="Markowitz V."/>
            <person name="Hugenholtz P."/>
            <person name="Kyrpides N.C."/>
            <person name="Klenk H.P."/>
        </authorList>
    </citation>
    <scope>NUCLEOTIDE SEQUENCE [LARGE SCALE GENOMIC DNA]</scope>
    <source>
        <strain evidence="3">DSM 11571 / OCM 486 / SEBR 4847</strain>
    </source>
</reference>
<protein>
    <recommendedName>
        <fullName evidence="4">DUF1294 domain-containing protein</fullName>
    </recommendedName>
</protein>
<dbReference type="InterPro" id="IPR010718">
    <property type="entry name" value="DUF1294"/>
</dbReference>
<evidence type="ECO:0008006" key="4">
    <source>
        <dbReference type="Google" id="ProtNLM"/>
    </source>
</evidence>
<dbReference type="KEGG" id="mpi:Mpet_1537"/>
<dbReference type="HOGENOM" id="CLU_2968495_0_0_2"/>
<dbReference type="GeneID" id="67802563"/>
<dbReference type="EMBL" id="CP002117">
    <property type="protein sequence ID" value="ADN36294.1"/>
    <property type="molecule type" value="Genomic_DNA"/>
</dbReference>
<accession>E1RG59</accession>
<keyword evidence="1" id="KW-1133">Transmembrane helix</keyword>
<feature type="transmembrane region" description="Helical" evidence="1">
    <location>
        <begin position="36"/>
        <end position="55"/>
    </location>
</feature>
<keyword evidence="1" id="KW-0812">Transmembrane</keyword>
<evidence type="ECO:0000313" key="3">
    <source>
        <dbReference type="Proteomes" id="UP000006565"/>
    </source>
</evidence>
<proteinExistence type="predicted"/>
<dbReference type="RefSeq" id="WP_013329471.1">
    <property type="nucleotide sequence ID" value="NC_014507.1"/>
</dbReference>
<evidence type="ECO:0000256" key="1">
    <source>
        <dbReference type="SAM" id="Phobius"/>
    </source>
</evidence>
<dbReference type="AlphaFoldDB" id="E1RG59"/>
<keyword evidence="3" id="KW-1185">Reference proteome</keyword>